<comment type="similarity">
    <text evidence="9">Belongs to the Lhr helicase family. Lhr-Core subfamily.</text>
</comment>
<dbReference type="InterPro" id="IPR045628">
    <property type="entry name" value="Lhr_WH_dom"/>
</dbReference>
<dbReference type="Pfam" id="PF08494">
    <property type="entry name" value="DEAD_assoc"/>
    <property type="match status" value="1"/>
</dbReference>
<dbReference type="GO" id="GO:0016887">
    <property type="term" value="F:ATP hydrolysis activity"/>
    <property type="evidence" value="ECO:0007669"/>
    <property type="project" value="TreeGrafter"/>
</dbReference>
<dbReference type="PANTHER" id="PTHR47962:SF6">
    <property type="entry name" value="LARGE HELICASE-RELATED PROTEIN"/>
    <property type="match status" value="1"/>
</dbReference>
<accession>A0A366HBG9</accession>
<evidence type="ECO:0000313" key="13">
    <source>
        <dbReference type="Proteomes" id="UP000253426"/>
    </source>
</evidence>
<evidence type="ECO:0000256" key="5">
    <source>
        <dbReference type="ARBA" id="ARBA00022840"/>
    </source>
</evidence>
<keyword evidence="7" id="KW-0234">DNA repair</keyword>
<dbReference type="PROSITE" id="PS51194">
    <property type="entry name" value="HELICASE_CTER"/>
    <property type="match status" value="1"/>
</dbReference>
<dbReference type="OrthoDB" id="9774462at2"/>
<feature type="domain" description="Helicase ATP-binding" evidence="10">
    <location>
        <begin position="28"/>
        <end position="216"/>
    </location>
</feature>
<comment type="caution">
    <text evidence="12">The sequence shown here is derived from an EMBL/GenBank/DDBJ whole genome shotgun (WGS) entry which is preliminary data.</text>
</comment>
<proteinExistence type="inferred from homology"/>
<evidence type="ECO:0000256" key="3">
    <source>
        <dbReference type="ARBA" id="ARBA00022801"/>
    </source>
</evidence>
<dbReference type="SMART" id="SM00487">
    <property type="entry name" value="DEXDc"/>
    <property type="match status" value="1"/>
</dbReference>
<evidence type="ECO:0000313" key="12">
    <source>
        <dbReference type="EMBL" id="RBP39607.1"/>
    </source>
</evidence>
<keyword evidence="13" id="KW-1185">Reference proteome</keyword>
<gene>
    <name evidence="12" type="ORF">DES53_10934</name>
</gene>
<keyword evidence="5" id="KW-0067">ATP-binding</keyword>
<reference evidence="12 13" key="1">
    <citation type="submission" date="2018-06" db="EMBL/GenBank/DDBJ databases">
        <title>Genomic Encyclopedia of Type Strains, Phase IV (KMG-IV): sequencing the most valuable type-strain genomes for metagenomic binning, comparative biology and taxonomic classification.</title>
        <authorList>
            <person name="Goeker M."/>
        </authorList>
    </citation>
    <scope>NUCLEOTIDE SEQUENCE [LARGE SCALE GENOMIC DNA]</scope>
    <source>
        <strain evidence="12 13">DSM 25532</strain>
    </source>
</reference>
<dbReference type="PIRSF" id="PIRSF037307">
    <property type="entry name" value="Lhr-like_helic_prd"/>
    <property type="match status" value="1"/>
</dbReference>
<dbReference type="EMBL" id="QNRR01000009">
    <property type="protein sequence ID" value="RBP39607.1"/>
    <property type="molecule type" value="Genomic_DNA"/>
</dbReference>
<dbReference type="InterPro" id="IPR052511">
    <property type="entry name" value="ATP-dep_Helicase"/>
</dbReference>
<dbReference type="Gene3D" id="3.40.50.300">
    <property type="entry name" value="P-loop containing nucleotide triphosphate hydrolases"/>
    <property type="match status" value="2"/>
</dbReference>
<dbReference type="GO" id="GO:0005524">
    <property type="term" value="F:ATP binding"/>
    <property type="evidence" value="ECO:0007669"/>
    <property type="project" value="UniProtKB-KW"/>
</dbReference>
<dbReference type="InterPro" id="IPR001650">
    <property type="entry name" value="Helicase_C-like"/>
</dbReference>
<dbReference type="SMART" id="SM00490">
    <property type="entry name" value="HELICc"/>
    <property type="match status" value="1"/>
</dbReference>
<dbReference type="RefSeq" id="WP_113960508.1">
    <property type="nucleotide sequence ID" value="NZ_QNRR01000009.1"/>
</dbReference>
<dbReference type="Pfam" id="PF00270">
    <property type="entry name" value="DEAD"/>
    <property type="match status" value="1"/>
</dbReference>
<evidence type="ECO:0000256" key="2">
    <source>
        <dbReference type="ARBA" id="ARBA00022763"/>
    </source>
</evidence>
<dbReference type="SUPFAM" id="SSF52540">
    <property type="entry name" value="P-loop containing nucleoside triphosphate hydrolases"/>
    <property type="match status" value="1"/>
</dbReference>
<keyword evidence="2" id="KW-0227">DNA damage</keyword>
<dbReference type="InterPro" id="IPR011545">
    <property type="entry name" value="DEAD/DEAH_box_helicase_dom"/>
</dbReference>
<name>A0A366HBG9_9BACT</name>
<dbReference type="AlphaFoldDB" id="A0A366HBG9"/>
<dbReference type="InterPro" id="IPR017170">
    <property type="entry name" value="Lhr-like"/>
</dbReference>
<protein>
    <submittedName>
        <fullName evidence="12">Lhr family ATP dependent helicase</fullName>
    </submittedName>
</protein>
<dbReference type="GO" id="GO:0004386">
    <property type="term" value="F:helicase activity"/>
    <property type="evidence" value="ECO:0007669"/>
    <property type="project" value="UniProtKB-KW"/>
</dbReference>
<evidence type="ECO:0000256" key="9">
    <source>
        <dbReference type="ARBA" id="ARBA00093467"/>
    </source>
</evidence>
<feature type="domain" description="Helicase C-terminal" evidence="11">
    <location>
        <begin position="249"/>
        <end position="411"/>
    </location>
</feature>
<dbReference type="PANTHER" id="PTHR47962">
    <property type="entry name" value="ATP-DEPENDENT HELICASE LHR-RELATED-RELATED"/>
    <property type="match status" value="1"/>
</dbReference>
<keyword evidence="1" id="KW-0547">Nucleotide-binding</keyword>
<evidence type="ECO:0000259" key="11">
    <source>
        <dbReference type="PROSITE" id="PS51194"/>
    </source>
</evidence>
<dbReference type="InterPro" id="IPR013701">
    <property type="entry name" value="Lhr-like_DEAD/DEAH_assoc"/>
</dbReference>
<dbReference type="PROSITE" id="PS51192">
    <property type="entry name" value="HELICASE_ATP_BIND_1"/>
    <property type="match status" value="1"/>
</dbReference>
<dbReference type="InterPro" id="IPR027417">
    <property type="entry name" value="P-loop_NTPase"/>
</dbReference>
<evidence type="ECO:0000256" key="4">
    <source>
        <dbReference type="ARBA" id="ARBA00022806"/>
    </source>
</evidence>
<dbReference type="GO" id="GO:0003677">
    <property type="term" value="F:DNA binding"/>
    <property type="evidence" value="ECO:0007669"/>
    <property type="project" value="UniProtKB-KW"/>
</dbReference>
<dbReference type="Proteomes" id="UP000253426">
    <property type="component" value="Unassembled WGS sequence"/>
</dbReference>
<keyword evidence="4 12" id="KW-0347">Helicase</keyword>
<dbReference type="GO" id="GO:0006281">
    <property type="term" value="P:DNA repair"/>
    <property type="evidence" value="ECO:0007669"/>
    <property type="project" value="UniProtKB-KW"/>
</dbReference>
<evidence type="ECO:0000256" key="7">
    <source>
        <dbReference type="ARBA" id="ARBA00023204"/>
    </source>
</evidence>
<sequence length="871" mass="97692">MLDDLHPTLAAWFRGRFGRLTHAQEVTLPHVLAGRSVLLSSPTGTGKTLAGFLGVLDHLVRLLENGPLPHGIHAVYVSPLRALTYDMQKNLLLPLQEMGLESQVRIGLRNSDTTASERTKQKKHPPHLLLTTPESLSILLPQEGHREALQSCRFVIVDELHAIAENKRGSHLTLSLERLEELTGKGKPLVRIGLSATAAPLKELGHLLCGVGRKCEIAEGRIERKRRVEVLSPLKRNPYPPAGWTAGRVMEDLARLVKQKRSVIIFCNTRSGTENISLRLKQSLPELAAVIETHHASLDRDVRLEVEDRLKAGELRAVVCSTSLELGIDIGAVDCVVMISTPKGISRALQRIGRSGHSIHEESHGVLVATNVNDLMECVVCAEMTRKAQLDDVRIMDSPGDVLAQHLVGLGMEKKHTRDDAFAMVRKAWPYRELTRETFEKILRYVMGGGRSLETQYRETFGKVIEGEDGILRTPSKKVERDYLVNIGTIASEGAVRVYLGTRRIGEVEENFVKGLKIGDIFVLSGRTLKLIETGIMEIHVEAADGRLPTVPSWNANKMPLASGLANQVTKLRTQLSDLFKKDESVEAINDWLVENFSISSVNADAIVKHCKNQFRFSRMSTEKLFLIEVYHEPSEEPELDKEGRRMTAAAKRSRMQSEANIQVFFHSLIGRSANDALSRVISHRLNEAVGGNALVTIDDYGFLLTLRPFQKLGLEDWRELFHPENTAQDLRTALKESALVKWQFRGVAQTGLMVPRNLPGAERKLKQLRWSSEILFKVLSAHEPDHVLLEQAYREAEHVFLDLPRAQDFLSRVQKMEWDLIEVPVVTPFSFGIYASKIKEGMMLEDPEEAIERLWKEFERADLLAGKGQK</sequence>
<dbReference type="InterPro" id="IPR014001">
    <property type="entry name" value="Helicase_ATP-bd"/>
</dbReference>
<dbReference type="Pfam" id="PF19306">
    <property type="entry name" value="WHD_Lhr"/>
    <property type="match status" value="1"/>
</dbReference>
<organism evidence="12 13">
    <name type="scientific">Roseimicrobium gellanilyticum</name>
    <dbReference type="NCBI Taxonomy" id="748857"/>
    <lineage>
        <taxon>Bacteria</taxon>
        <taxon>Pseudomonadati</taxon>
        <taxon>Verrucomicrobiota</taxon>
        <taxon>Verrucomicrobiia</taxon>
        <taxon>Verrucomicrobiales</taxon>
        <taxon>Verrucomicrobiaceae</taxon>
        <taxon>Roseimicrobium</taxon>
    </lineage>
</organism>
<keyword evidence="3" id="KW-0378">Hydrolase</keyword>
<dbReference type="Pfam" id="PF00271">
    <property type="entry name" value="Helicase_C"/>
    <property type="match status" value="1"/>
</dbReference>
<evidence type="ECO:0000259" key="10">
    <source>
        <dbReference type="PROSITE" id="PS51192"/>
    </source>
</evidence>
<keyword evidence="6" id="KW-0238">DNA-binding</keyword>
<evidence type="ECO:0000256" key="1">
    <source>
        <dbReference type="ARBA" id="ARBA00022741"/>
    </source>
</evidence>
<evidence type="ECO:0000256" key="6">
    <source>
        <dbReference type="ARBA" id="ARBA00023125"/>
    </source>
</evidence>
<evidence type="ECO:0000256" key="8">
    <source>
        <dbReference type="ARBA" id="ARBA00023235"/>
    </source>
</evidence>
<keyword evidence="8" id="KW-0413">Isomerase</keyword>